<evidence type="ECO:0000256" key="2">
    <source>
        <dbReference type="SAM" id="MobiDB-lite"/>
    </source>
</evidence>
<dbReference type="GO" id="GO:0005847">
    <property type="term" value="C:mRNA cleavage and polyadenylation specificity factor complex"/>
    <property type="evidence" value="ECO:0007669"/>
    <property type="project" value="InterPro"/>
</dbReference>
<dbReference type="EMBL" id="BDIP01001391">
    <property type="protein sequence ID" value="GIQ84310.1"/>
    <property type="molecule type" value="Genomic_DNA"/>
</dbReference>
<keyword evidence="1" id="KW-0507">mRNA processing</keyword>
<feature type="domain" description="Beta-Casp" evidence="3">
    <location>
        <begin position="240"/>
        <end position="367"/>
    </location>
</feature>
<proteinExistence type="inferred from homology"/>
<name>A0A9K3CY08_9EUKA</name>
<dbReference type="InterPro" id="IPR027075">
    <property type="entry name" value="CPSF2"/>
</dbReference>
<keyword evidence="5" id="KW-1185">Reference proteome</keyword>
<evidence type="ECO:0000313" key="4">
    <source>
        <dbReference type="EMBL" id="GIQ84310.1"/>
    </source>
</evidence>
<comment type="caution">
    <text evidence="4">The sequence shown here is derived from an EMBL/GenBank/DDBJ whole genome shotgun (WGS) entry which is preliminary data.</text>
</comment>
<organism evidence="4 5">
    <name type="scientific">Kipferlia bialata</name>
    <dbReference type="NCBI Taxonomy" id="797122"/>
    <lineage>
        <taxon>Eukaryota</taxon>
        <taxon>Metamonada</taxon>
        <taxon>Carpediemonas-like organisms</taxon>
        <taxon>Kipferlia</taxon>
    </lineage>
</organism>
<feature type="region of interest" description="Disordered" evidence="2">
    <location>
        <begin position="393"/>
        <end position="426"/>
    </location>
</feature>
<feature type="region of interest" description="Disordered" evidence="2">
    <location>
        <begin position="532"/>
        <end position="557"/>
    </location>
</feature>
<dbReference type="GO" id="GO:0003723">
    <property type="term" value="F:RNA binding"/>
    <property type="evidence" value="ECO:0007669"/>
    <property type="project" value="UniProtKB-KW"/>
</dbReference>
<evidence type="ECO:0000313" key="5">
    <source>
        <dbReference type="Proteomes" id="UP000265618"/>
    </source>
</evidence>
<comment type="similarity">
    <text evidence="1">Belongs to the metallo-beta-lactamase superfamily. RNA-metabolizing metallo-beta-lactamase-like family. CPSF2/YSH1 subfamily.</text>
</comment>
<feature type="compositionally biased region" description="Basic and acidic residues" evidence="2">
    <location>
        <begin position="534"/>
        <end position="557"/>
    </location>
</feature>
<dbReference type="SUPFAM" id="SSF56281">
    <property type="entry name" value="Metallo-hydrolase/oxidoreductase"/>
    <property type="match status" value="1"/>
</dbReference>
<reference evidence="4 5" key="1">
    <citation type="journal article" date="2018" name="PLoS ONE">
        <title>The draft genome of Kipferlia bialata reveals reductive genome evolution in fornicate parasites.</title>
        <authorList>
            <person name="Tanifuji G."/>
            <person name="Takabayashi S."/>
            <person name="Kume K."/>
            <person name="Takagi M."/>
            <person name="Nakayama T."/>
            <person name="Kamikawa R."/>
            <person name="Inagaki Y."/>
            <person name="Hashimoto T."/>
        </authorList>
    </citation>
    <scope>NUCLEOTIDE SEQUENCE [LARGE SCALE GENOMIC DNA]</scope>
    <source>
        <strain evidence="4">NY0173</strain>
    </source>
</reference>
<dbReference type="Gene3D" id="3.40.50.10890">
    <property type="match status" value="1"/>
</dbReference>
<evidence type="ECO:0000256" key="1">
    <source>
        <dbReference type="RuleBase" id="RU365006"/>
    </source>
</evidence>
<feature type="compositionally biased region" description="Acidic residues" evidence="2">
    <location>
        <begin position="393"/>
        <end position="420"/>
    </location>
</feature>
<dbReference type="Gene3D" id="3.60.15.10">
    <property type="entry name" value="Ribonuclease Z/Hydroxyacylglutathione hydrolase-like"/>
    <property type="match status" value="1"/>
</dbReference>
<accession>A0A9K3CY08</accession>
<dbReference type="InterPro" id="IPR001279">
    <property type="entry name" value="Metallo-B-lactamas"/>
</dbReference>
<dbReference type="PANTHER" id="PTHR45922">
    <property type="entry name" value="CLEAVAGE AND POLYADENYLATION SPECIFICITY FACTOR SUBUNIT 2"/>
    <property type="match status" value="1"/>
</dbReference>
<protein>
    <recommendedName>
        <fullName evidence="1">Cleavage and polyadenylation specificity factor subunit 2</fullName>
    </recommendedName>
    <alternativeName>
        <fullName evidence="1">Cleavage and polyadenylation specificity factor 100 kDa subunit</fullName>
    </alternativeName>
</protein>
<evidence type="ECO:0000259" key="3">
    <source>
        <dbReference type="SMART" id="SM01027"/>
    </source>
</evidence>
<keyword evidence="1" id="KW-0694">RNA-binding</keyword>
<dbReference type="Proteomes" id="UP000265618">
    <property type="component" value="Unassembled WGS sequence"/>
</dbReference>
<dbReference type="PANTHER" id="PTHR45922:SF1">
    <property type="entry name" value="CLEAVAGE AND POLYADENYLATION SPECIFICITY FACTOR SUBUNIT 2"/>
    <property type="match status" value="1"/>
</dbReference>
<sequence length="850" mass="92645">YVKILIDCGWVHPFDKKDLQPLIEAWPTVNLVLLSHSSMAHIGALPLLCSLPTDNHPPIYATKSTEAMGRLTLRDAFMSLRMDFEGRDPSDYFYPMESIDSAMDSVKAIEYLHETSAVSRVKVTAIPSYRTVGGTIWRVTQVGFTDVLLIAPCLADGVADRHLDRLDISDPTLMRLLHQPALFAFYDHSKGDIEARCGLPPLNVPYVTRAQRDNALMTAVQATIKKGGDVLLPVDTVGRALELLLVLYEAKHALQQCTLVLAGPAAGRVGLVSSSRLDDMASDMQSFGRQSFNPFLHLGDRFRVCTDMEELLSVKGRKVILATPPSLASGMCAAILRTGFHHIPQNRIILTHLVEGMGDRRYPSAQLIRQALTPGQDATITLPSFDYQQIDEAEEGKEEGEEGEEGERDESEEEEVDAEQGDALAQEDRRLSKISMEPLNPSNPESIASYRHALHVGRYRHHRTQRLNLEGGLVPGMILPEGERETEKQRYRAMLPDKTGDVLAGAPNLSLVPLSDEYGLPVDTARLQELGAQAEKDKGDLDNPDKETERQARRDAEQAEEAVAEEDAAKVREEGLVAALALLPGMATKTHIKMQQTGLELRAGMHIPGLPLFDPSNGQATLGAPLPARLSEAFRSTLGNLGIDVHGEGADAEEEEVTVRYRITVSGETVLPTCTCSLELIPYDAVNSEQVIGSFNTRIRPARTAVLNEAGVSVSVTLVGQAKTVSLDPALVRSLSLVSAGDVSIAGAPVIIGSDSARLMGTDQYAAYPDMGLPSLRVGSIQLDALELELKQEDARLNIRVGNNCIDINDTIRVEVSSGADGIEQYSLSGPLSPEYFTVKKLLQKKLQAV</sequence>
<dbReference type="SMART" id="SM01027">
    <property type="entry name" value="Beta-Casp"/>
    <property type="match status" value="1"/>
</dbReference>
<keyword evidence="1" id="KW-0539">Nucleus</keyword>
<comment type="subcellular location">
    <subcellularLocation>
        <location evidence="1">Nucleus</location>
    </subcellularLocation>
</comment>
<dbReference type="OrthoDB" id="64353at2759"/>
<dbReference type="GO" id="GO:0006398">
    <property type="term" value="P:mRNA 3'-end processing by stem-loop binding and cleavage"/>
    <property type="evidence" value="ECO:0007669"/>
    <property type="project" value="InterPro"/>
</dbReference>
<dbReference type="InterPro" id="IPR022712">
    <property type="entry name" value="Beta_Casp"/>
</dbReference>
<feature type="non-terminal residue" evidence="4">
    <location>
        <position position="850"/>
    </location>
</feature>
<dbReference type="AlphaFoldDB" id="A0A9K3CY08"/>
<dbReference type="Pfam" id="PF16661">
    <property type="entry name" value="Lactamase_B_6"/>
    <property type="match status" value="1"/>
</dbReference>
<dbReference type="InterPro" id="IPR036866">
    <property type="entry name" value="RibonucZ/Hydroxyglut_hydro"/>
</dbReference>
<gene>
    <name evidence="4" type="ORF">KIPB_005776</name>
</gene>